<feature type="active site" description="Proton donor/acceptor" evidence="3">
    <location>
        <position position="82"/>
    </location>
</feature>
<keyword evidence="5" id="KW-0443">Lipid metabolism</keyword>
<dbReference type="InterPro" id="IPR016039">
    <property type="entry name" value="Thiolase-like"/>
</dbReference>
<accession>A0A0R3ULG8</accession>
<feature type="domain" description="Hydroxymethylglutaryl-coenzyme A synthase C-terminal" evidence="7">
    <location>
        <begin position="194"/>
        <end position="499"/>
    </location>
</feature>
<feature type="active site" description="Acyl-thioester intermediate" evidence="3">
    <location>
        <position position="116"/>
    </location>
</feature>
<keyword evidence="5" id="KW-0753">Steroid metabolism</keyword>
<keyword evidence="9" id="KW-1185">Reference proteome</keyword>
<dbReference type="AlphaFoldDB" id="A0A0R3ULG8"/>
<dbReference type="InterPro" id="IPR010122">
    <property type="entry name" value="HMG_CoA_synthase_euk"/>
</dbReference>
<gene>
    <name evidence="8" type="ORF">MCOS_LOCUS8522</name>
</gene>
<keyword evidence="5" id="KW-0756">Sterol biosynthesis</keyword>
<dbReference type="GO" id="GO:0010142">
    <property type="term" value="P:farnesyl diphosphate biosynthetic process, mevalonate pathway"/>
    <property type="evidence" value="ECO:0007669"/>
    <property type="project" value="InterPro"/>
</dbReference>
<dbReference type="UniPathway" id="UPA00058">
    <property type="reaction ID" value="UER00102"/>
</dbReference>
<keyword evidence="2 5" id="KW-0808">Transferase</keyword>
<reference evidence="8 9" key="1">
    <citation type="submission" date="2018-10" db="EMBL/GenBank/DDBJ databases">
        <authorList>
            <consortium name="Pathogen Informatics"/>
        </authorList>
    </citation>
    <scope>NUCLEOTIDE SEQUENCE [LARGE SCALE GENOMIC DNA]</scope>
</reference>
<dbReference type="PANTHER" id="PTHR43323">
    <property type="entry name" value="3-HYDROXY-3-METHYLGLUTARYL COENZYME A SYNTHASE"/>
    <property type="match status" value="1"/>
</dbReference>
<dbReference type="GO" id="GO:0016126">
    <property type="term" value="P:sterol biosynthetic process"/>
    <property type="evidence" value="ECO:0007669"/>
    <property type="project" value="UniProtKB-KW"/>
</dbReference>
<evidence type="ECO:0000259" key="6">
    <source>
        <dbReference type="Pfam" id="PF01154"/>
    </source>
</evidence>
<proteinExistence type="inferred from homology"/>
<feature type="binding site" evidence="4">
    <location>
        <position position="280"/>
    </location>
    <ligand>
        <name>CoA</name>
        <dbReference type="ChEBI" id="CHEBI:57287"/>
    </ligand>
</feature>
<evidence type="ECO:0000259" key="7">
    <source>
        <dbReference type="Pfam" id="PF08540"/>
    </source>
</evidence>
<feature type="domain" description="Hydroxymethylglutaryl-coenzyme A synthase N-terminal" evidence="6">
    <location>
        <begin position="2"/>
        <end position="173"/>
    </location>
</feature>
<dbReference type="Proteomes" id="UP000267029">
    <property type="component" value="Unassembled WGS sequence"/>
</dbReference>
<dbReference type="NCBIfam" id="TIGR01833">
    <property type="entry name" value="HMG-CoA-S_euk"/>
    <property type="match status" value="1"/>
</dbReference>
<dbReference type="GO" id="GO:0004421">
    <property type="term" value="F:hydroxymethylglutaryl-CoA synthase activity"/>
    <property type="evidence" value="ECO:0007669"/>
    <property type="project" value="UniProtKB-EC"/>
</dbReference>
<evidence type="ECO:0000256" key="3">
    <source>
        <dbReference type="PIRSR" id="PIRSR610122-1"/>
    </source>
</evidence>
<organism evidence="8 9">
    <name type="scientific">Mesocestoides corti</name>
    <name type="common">Flatworm</name>
    <dbReference type="NCBI Taxonomy" id="53468"/>
    <lineage>
        <taxon>Eukaryota</taxon>
        <taxon>Metazoa</taxon>
        <taxon>Spiralia</taxon>
        <taxon>Lophotrochozoa</taxon>
        <taxon>Platyhelminthes</taxon>
        <taxon>Cestoda</taxon>
        <taxon>Eucestoda</taxon>
        <taxon>Cyclophyllidea</taxon>
        <taxon>Mesocestoididae</taxon>
        <taxon>Mesocestoides</taxon>
    </lineage>
</organism>
<evidence type="ECO:0000256" key="2">
    <source>
        <dbReference type="ARBA" id="ARBA00022679"/>
    </source>
</evidence>
<dbReference type="GO" id="GO:0006084">
    <property type="term" value="P:acetyl-CoA metabolic process"/>
    <property type="evidence" value="ECO:0007669"/>
    <property type="project" value="InterPro"/>
</dbReference>
<dbReference type="CDD" id="cd00827">
    <property type="entry name" value="init_cond_enzymes"/>
    <property type="match status" value="1"/>
</dbReference>
<evidence type="ECO:0000256" key="1">
    <source>
        <dbReference type="ARBA" id="ARBA00007061"/>
    </source>
</evidence>
<dbReference type="OrthoDB" id="1269963at2759"/>
<dbReference type="EMBL" id="UXSR01005526">
    <property type="protein sequence ID" value="VDD82519.1"/>
    <property type="molecule type" value="Genomic_DNA"/>
</dbReference>
<evidence type="ECO:0000313" key="9">
    <source>
        <dbReference type="Proteomes" id="UP000267029"/>
    </source>
</evidence>
<dbReference type="SUPFAM" id="SSF53901">
    <property type="entry name" value="Thiolase-like"/>
    <property type="match status" value="2"/>
</dbReference>
<feature type="binding site" evidence="4">
    <location>
        <position position="223"/>
    </location>
    <ligand>
        <name>CoA</name>
        <dbReference type="ChEBI" id="CHEBI:57287"/>
    </ligand>
</feature>
<protein>
    <recommendedName>
        <fullName evidence="5">Hydroxymethylglutaryl-CoA synthase</fullName>
        <shortName evidence="5">HMG-CoA synthase</shortName>
        <ecNumber evidence="5">2.3.3.10</ecNumber>
    </recommendedName>
    <alternativeName>
        <fullName evidence="5">3-hydroxy-3-methylglutaryl coenzyme A synthase</fullName>
    </alternativeName>
</protein>
<feature type="active site" description="Proton donor/acceptor" evidence="3">
    <location>
        <position position="271"/>
    </location>
</feature>
<comment type="similarity">
    <text evidence="1 5">Belongs to the thiolase-like superfamily. HMG-CoA synthase family.</text>
</comment>
<dbReference type="InterPro" id="IPR013746">
    <property type="entry name" value="HMG_CoA_synt_C_dom"/>
</dbReference>
<dbReference type="PANTHER" id="PTHR43323:SF2">
    <property type="entry name" value="HYDROXYMETHYLGLUTARYL-COA SYNTHASE"/>
    <property type="match status" value="1"/>
</dbReference>
<sequence length="503" mass="54725">MPANIGILAAEVYFPKTFISQTVLEKSDGVPGKYTKGLGQFSMAVCDDAEDVNSLALTVTQRLIERTNLDLKKVGFLEVGSESLVDKSKSTKSVLMSLFEESGNFDLAGIDVKSACYGGTAALFNAINWLESSCCDGRLAVVVAADIAVYATPSTQPTGGAGAVALLLGPEAPLVIDPASTPSLTLVPPPLFAGLRVCAMRHHYDFYKPVMRSVFPEVDGQLSIACYKEALLTCYNLYRSKVEKATAVRLKRHIVGDASHSGFPIYFACFHSPFCRLVAKSFGWLALQDTKVALSRSRACLNNNNNAPTNNNACETINGSAPAEVAIVQQLAPVVHEADSTQVSREVDALCVAATRDLFASKVEPGLRISSQVGNMYTASLYSCLISLACSVPEAELRGRRVLMFSYGSGYTASMFSLRISEKADFGSVFGLPCNSPLDRLALRTPIDHAQFLQRIQSREASVDKAPVEFPSEDLEERFFPGTYYLARIDEKHRRFYQRTPTH</sequence>
<dbReference type="Pfam" id="PF08540">
    <property type="entry name" value="HMG_CoA_synt_C"/>
    <property type="match status" value="1"/>
</dbReference>
<dbReference type="InterPro" id="IPR013528">
    <property type="entry name" value="HMG_CoA_synth_N"/>
</dbReference>
<dbReference type="Pfam" id="PF01154">
    <property type="entry name" value="HMG_CoA_synt_N"/>
    <property type="match status" value="1"/>
</dbReference>
<dbReference type="STRING" id="53468.A0A0R3ULG8"/>
<comment type="pathway">
    <text evidence="5">Metabolic intermediate biosynthesis; (R)-mevalonate biosynthesis; (R)-mevalonate from acetyl-CoA: step 2/3.</text>
</comment>
<comment type="function">
    <text evidence="5">Catalyzes the condensation of acetyl-CoA with acetoacetyl-CoA to form HMG-CoA.</text>
</comment>
<evidence type="ECO:0000256" key="5">
    <source>
        <dbReference type="RuleBase" id="RU364071"/>
    </source>
</evidence>
<evidence type="ECO:0000313" key="8">
    <source>
        <dbReference type="EMBL" id="VDD82519.1"/>
    </source>
</evidence>
<keyword evidence="5" id="KW-1207">Sterol metabolism</keyword>
<keyword evidence="5" id="KW-0444">Lipid biosynthesis</keyword>
<name>A0A0R3ULG8_MESCO</name>
<keyword evidence="5" id="KW-0752">Steroid biosynthesis</keyword>
<dbReference type="Gene3D" id="3.40.47.10">
    <property type="match status" value="1"/>
</dbReference>
<dbReference type="EC" id="2.3.3.10" evidence="5"/>
<evidence type="ECO:0000256" key="4">
    <source>
        <dbReference type="PIRSR" id="PIRSR610122-2"/>
    </source>
</evidence>
<comment type="catalytic activity">
    <reaction evidence="5">
        <text>acetoacetyl-CoA + acetyl-CoA + H2O = (3S)-3-hydroxy-3-methylglutaryl-CoA + CoA + H(+)</text>
        <dbReference type="Rhea" id="RHEA:10188"/>
        <dbReference type="ChEBI" id="CHEBI:15377"/>
        <dbReference type="ChEBI" id="CHEBI:15378"/>
        <dbReference type="ChEBI" id="CHEBI:43074"/>
        <dbReference type="ChEBI" id="CHEBI:57286"/>
        <dbReference type="ChEBI" id="CHEBI:57287"/>
        <dbReference type="ChEBI" id="CHEBI:57288"/>
        <dbReference type="EC" id="2.3.3.10"/>
    </reaction>
</comment>